<protein>
    <submittedName>
        <fullName evidence="1">431_t:CDS:1</fullName>
    </submittedName>
</protein>
<dbReference type="Proteomes" id="UP000789920">
    <property type="component" value="Unassembled WGS sequence"/>
</dbReference>
<dbReference type="EMBL" id="CAJVQC010003378">
    <property type="protein sequence ID" value="CAG8525887.1"/>
    <property type="molecule type" value="Genomic_DNA"/>
</dbReference>
<reference evidence="1" key="1">
    <citation type="submission" date="2021-06" db="EMBL/GenBank/DDBJ databases">
        <authorList>
            <person name="Kallberg Y."/>
            <person name="Tangrot J."/>
            <person name="Rosling A."/>
        </authorList>
    </citation>
    <scope>NUCLEOTIDE SEQUENCE</scope>
    <source>
        <strain evidence="1">MA461A</strain>
    </source>
</reference>
<comment type="caution">
    <text evidence="1">The sequence shown here is derived from an EMBL/GenBank/DDBJ whole genome shotgun (WGS) entry which is preliminary data.</text>
</comment>
<sequence length="666" mass="74054">MNSFKFNENQIKVIKALSGTLIAELDDLETEALLKTKATVIKKHPSKVIEFSKFDLSDNKKFIEIFTDKLVECLPEDKLVKINLVLNLFTNSSTSLLLTGYFKPFYELDRKQREAVLQKWSKSFKFYRNLFAILSILINVIYWTNFDNYFETIGYPGPDPEANGEKFTSKINLFPTYEFIHVPPEGLVLHFDVVVVGSGAGGGVVSALLAKAGYSVLVVEKGNHYHQNDLSLKQAESFNNLYENGGLLFNEDNSLGIHSGSTFGGGTTINYCASLKPQHFLREEWAAQGLTYFLSDDFNKSIEAVEKRMGVSSDAIIHNESNKILIEGCKRLGYHYKDVPQNTAGSHHQCGWCTFGCKYGEKQGSLMTWLKDARDAGAKFVVDCYVENILIENRKAVGIRAIVNGNRALVVHSKKVIVSCGAINSPVLLKRSGLRNTNIGKNLYLHPLTMVSGFFSDREVIPYSGSIMTSVSEVVENIDGDYYGSKIEIATFHPLYLVAFLPWKSALHHKQRMLQINHLVPMLIISRDKDPGRIAIDSCGRPRIHYSISNHDSKSVIEGMIAGINILVAAGAKTVMTGQSAIEEFEPAEKDPFNDPRYKQYIENIRKIGVEDSASSIGSAHQMGTCKMGINPKTSVVNPKGKVWEVDNLYVADASVLPTSTGVNPM</sequence>
<evidence type="ECO:0000313" key="1">
    <source>
        <dbReference type="EMBL" id="CAG8525887.1"/>
    </source>
</evidence>
<keyword evidence="2" id="KW-1185">Reference proteome</keyword>
<organism evidence="1 2">
    <name type="scientific">Racocetra persica</name>
    <dbReference type="NCBI Taxonomy" id="160502"/>
    <lineage>
        <taxon>Eukaryota</taxon>
        <taxon>Fungi</taxon>
        <taxon>Fungi incertae sedis</taxon>
        <taxon>Mucoromycota</taxon>
        <taxon>Glomeromycotina</taxon>
        <taxon>Glomeromycetes</taxon>
        <taxon>Diversisporales</taxon>
        <taxon>Gigasporaceae</taxon>
        <taxon>Racocetra</taxon>
    </lineage>
</organism>
<name>A0ACA9LHH0_9GLOM</name>
<accession>A0ACA9LHH0</accession>
<proteinExistence type="predicted"/>
<feature type="non-terminal residue" evidence="1">
    <location>
        <position position="666"/>
    </location>
</feature>
<evidence type="ECO:0000313" key="2">
    <source>
        <dbReference type="Proteomes" id="UP000789920"/>
    </source>
</evidence>
<gene>
    <name evidence="1" type="ORF">RPERSI_LOCUS2917</name>
</gene>